<accession>A0AAV6TUZ2</accession>
<feature type="compositionally biased region" description="Pro residues" evidence="2">
    <location>
        <begin position="184"/>
        <end position="194"/>
    </location>
</feature>
<sequence>MLKCQICGLQFDNLPKLRTHKLSHQTTSSLTFPIPLTTTSTITVEAPNLSAPPTALSDATPAALFSLPPPPAKKSCVTVLPASHNDVTTTAICLDPPPPPHTMIDDQLSRPHAGPVSFPCPSCKAGPFANTKLRDLYIEFTHSRRSPRVFIQKEKIYTASRRTTPPIEQDPLCAVICSGPPKAPAFPKNPPHPGPRVSMPDPQVRSRCKTGRPRGRPPAARPPLNATLTQADSQDRIPGFSLSPQTISAQDPPKTPLPTPIAISTEAITHPTFDHPAFDATQVSRPASPSSSQVISPTSTQPEDRPQTTS</sequence>
<feature type="region of interest" description="Disordered" evidence="2">
    <location>
        <begin position="184"/>
        <end position="310"/>
    </location>
</feature>
<evidence type="ECO:0000313" key="4">
    <source>
        <dbReference type="EMBL" id="KAG8175568.1"/>
    </source>
</evidence>
<dbReference type="AlphaFoldDB" id="A0AAV6TUZ2"/>
<keyword evidence="1" id="KW-0862">Zinc</keyword>
<dbReference type="PROSITE" id="PS00028">
    <property type="entry name" value="ZINC_FINGER_C2H2_1"/>
    <property type="match status" value="1"/>
</dbReference>
<dbReference type="GO" id="GO:0008270">
    <property type="term" value="F:zinc ion binding"/>
    <property type="evidence" value="ECO:0007669"/>
    <property type="project" value="UniProtKB-KW"/>
</dbReference>
<proteinExistence type="predicted"/>
<evidence type="ECO:0000313" key="5">
    <source>
        <dbReference type="Proteomes" id="UP000827092"/>
    </source>
</evidence>
<protein>
    <recommendedName>
        <fullName evidence="3">C2H2-type domain-containing protein</fullName>
    </recommendedName>
</protein>
<dbReference type="EMBL" id="JAFNEN010000983">
    <property type="protein sequence ID" value="KAG8175568.1"/>
    <property type="molecule type" value="Genomic_DNA"/>
</dbReference>
<dbReference type="Proteomes" id="UP000827092">
    <property type="component" value="Unassembled WGS sequence"/>
</dbReference>
<evidence type="ECO:0000256" key="2">
    <source>
        <dbReference type="SAM" id="MobiDB-lite"/>
    </source>
</evidence>
<gene>
    <name evidence="4" type="ORF">JTE90_018861</name>
</gene>
<organism evidence="4 5">
    <name type="scientific">Oedothorax gibbosus</name>
    <dbReference type="NCBI Taxonomy" id="931172"/>
    <lineage>
        <taxon>Eukaryota</taxon>
        <taxon>Metazoa</taxon>
        <taxon>Ecdysozoa</taxon>
        <taxon>Arthropoda</taxon>
        <taxon>Chelicerata</taxon>
        <taxon>Arachnida</taxon>
        <taxon>Araneae</taxon>
        <taxon>Araneomorphae</taxon>
        <taxon>Entelegynae</taxon>
        <taxon>Araneoidea</taxon>
        <taxon>Linyphiidae</taxon>
        <taxon>Erigoninae</taxon>
        <taxon>Oedothorax</taxon>
    </lineage>
</organism>
<keyword evidence="1" id="KW-0479">Metal-binding</keyword>
<dbReference type="PROSITE" id="PS50157">
    <property type="entry name" value="ZINC_FINGER_C2H2_2"/>
    <property type="match status" value="1"/>
</dbReference>
<evidence type="ECO:0000259" key="3">
    <source>
        <dbReference type="PROSITE" id="PS50157"/>
    </source>
</evidence>
<comment type="caution">
    <text evidence="4">The sequence shown here is derived from an EMBL/GenBank/DDBJ whole genome shotgun (WGS) entry which is preliminary data.</text>
</comment>
<evidence type="ECO:0000256" key="1">
    <source>
        <dbReference type="PROSITE-ProRule" id="PRU00042"/>
    </source>
</evidence>
<dbReference type="InterPro" id="IPR013087">
    <property type="entry name" value="Znf_C2H2_type"/>
</dbReference>
<keyword evidence="1" id="KW-0863">Zinc-finger</keyword>
<keyword evidence="5" id="KW-1185">Reference proteome</keyword>
<feature type="domain" description="C2H2-type" evidence="3">
    <location>
        <begin position="2"/>
        <end position="29"/>
    </location>
</feature>
<feature type="compositionally biased region" description="Low complexity" evidence="2">
    <location>
        <begin position="281"/>
        <end position="301"/>
    </location>
</feature>
<feature type="compositionally biased region" description="Basic residues" evidence="2">
    <location>
        <begin position="206"/>
        <end position="215"/>
    </location>
</feature>
<reference evidence="4 5" key="1">
    <citation type="journal article" date="2022" name="Nat. Ecol. Evol.">
        <title>A masculinizing supergene underlies an exaggerated male reproductive morph in a spider.</title>
        <authorList>
            <person name="Hendrickx F."/>
            <person name="De Corte Z."/>
            <person name="Sonet G."/>
            <person name="Van Belleghem S.M."/>
            <person name="Kostlbacher S."/>
            <person name="Vangestel C."/>
        </authorList>
    </citation>
    <scope>NUCLEOTIDE SEQUENCE [LARGE SCALE GENOMIC DNA]</scope>
    <source>
        <strain evidence="4">W744_W776</strain>
    </source>
</reference>
<name>A0AAV6TUZ2_9ARAC</name>